<reference evidence="2 3" key="1">
    <citation type="journal article" date="2006" name="Nature">
        <title>Global trends of whole-genome duplications revealed by the ciliate Paramecium tetraurelia.</title>
        <authorList>
            <consortium name="Genoscope"/>
            <person name="Aury J.-M."/>
            <person name="Jaillon O."/>
            <person name="Duret L."/>
            <person name="Noel B."/>
            <person name="Jubin C."/>
            <person name="Porcel B.M."/>
            <person name="Segurens B."/>
            <person name="Daubin V."/>
            <person name="Anthouard V."/>
            <person name="Aiach N."/>
            <person name="Arnaiz O."/>
            <person name="Billaut A."/>
            <person name="Beisson J."/>
            <person name="Blanc I."/>
            <person name="Bouhouche K."/>
            <person name="Camara F."/>
            <person name="Duharcourt S."/>
            <person name="Guigo R."/>
            <person name="Gogendeau D."/>
            <person name="Katinka M."/>
            <person name="Keller A.-M."/>
            <person name="Kissmehl R."/>
            <person name="Klotz C."/>
            <person name="Koll F."/>
            <person name="Le Moue A."/>
            <person name="Lepere C."/>
            <person name="Malinsky S."/>
            <person name="Nowacki M."/>
            <person name="Nowak J.K."/>
            <person name="Plattner H."/>
            <person name="Poulain J."/>
            <person name="Ruiz F."/>
            <person name="Serrano V."/>
            <person name="Zagulski M."/>
            <person name="Dessen P."/>
            <person name="Betermier M."/>
            <person name="Weissenbach J."/>
            <person name="Scarpelli C."/>
            <person name="Schachter V."/>
            <person name="Sperling L."/>
            <person name="Meyer E."/>
            <person name="Cohen J."/>
            <person name="Wincker P."/>
        </authorList>
    </citation>
    <scope>NUCLEOTIDE SEQUENCE [LARGE SCALE GENOMIC DNA]</scope>
    <source>
        <strain evidence="2 3">Stock d4-2</strain>
    </source>
</reference>
<protein>
    <submittedName>
        <fullName evidence="2">Uncharacterized protein</fullName>
    </submittedName>
</protein>
<keyword evidence="1" id="KW-0812">Transmembrane</keyword>
<dbReference type="AlphaFoldDB" id="A0DGT9"/>
<sequence>MLKRLKLEIKDVSEKFRSNRKYTSLERVKEVEKIVLNEINNKPLDQKELLLQLALEIGHPLKVRSQELKMQLENLLQIVLIELINCLESLNKDASKYYQCLEAINDKLYTVIAYKLRQLVQYEIFKFRIPRFNYSQRLLQKQINQLLSIEINHTFLQEKRDAQYVEQIRKQYQDQKTIRTLSYGLIFIYFGILFKQKKWIQSLNKHYRFALFGFVSAAIFYHLQ</sequence>
<keyword evidence="1" id="KW-1133">Transmembrane helix</keyword>
<dbReference type="KEGG" id="ptm:GSPATT00002385001"/>
<accession>A0DGT9</accession>
<evidence type="ECO:0000313" key="3">
    <source>
        <dbReference type="Proteomes" id="UP000000600"/>
    </source>
</evidence>
<dbReference type="HOGENOM" id="CLU_1237108_0_0_1"/>
<gene>
    <name evidence="2" type="ORF">GSPATT00002385001</name>
</gene>
<feature type="transmembrane region" description="Helical" evidence="1">
    <location>
        <begin position="177"/>
        <end position="194"/>
    </location>
</feature>
<evidence type="ECO:0000256" key="1">
    <source>
        <dbReference type="SAM" id="Phobius"/>
    </source>
</evidence>
<dbReference type="GeneID" id="5035438"/>
<dbReference type="OMA" id="YTVIAYK"/>
<feature type="transmembrane region" description="Helical" evidence="1">
    <location>
        <begin position="206"/>
        <end position="223"/>
    </location>
</feature>
<keyword evidence="3" id="KW-1185">Reference proteome</keyword>
<keyword evidence="1" id="KW-0472">Membrane</keyword>
<dbReference type="EMBL" id="CT868429">
    <property type="protein sequence ID" value="CAK82256.1"/>
    <property type="molecule type" value="Genomic_DNA"/>
</dbReference>
<dbReference type="RefSeq" id="XP_001449653.1">
    <property type="nucleotide sequence ID" value="XM_001449616.1"/>
</dbReference>
<dbReference type="Proteomes" id="UP000000600">
    <property type="component" value="Unassembled WGS sequence"/>
</dbReference>
<evidence type="ECO:0000313" key="2">
    <source>
        <dbReference type="EMBL" id="CAK82256.1"/>
    </source>
</evidence>
<dbReference type="OrthoDB" id="300881at2759"/>
<name>A0DGT9_PARTE</name>
<organism evidence="2 3">
    <name type="scientific">Paramecium tetraurelia</name>
    <dbReference type="NCBI Taxonomy" id="5888"/>
    <lineage>
        <taxon>Eukaryota</taxon>
        <taxon>Sar</taxon>
        <taxon>Alveolata</taxon>
        <taxon>Ciliophora</taxon>
        <taxon>Intramacronucleata</taxon>
        <taxon>Oligohymenophorea</taxon>
        <taxon>Peniculida</taxon>
        <taxon>Parameciidae</taxon>
        <taxon>Paramecium</taxon>
    </lineage>
</organism>
<dbReference type="InParanoid" id="A0DGT9"/>
<proteinExistence type="predicted"/>